<dbReference type="Gene3D" id="1.10.3210.10">
    <property type="entry name" value="Hypothetical protein af1432"/>
    <property type="match status" value="1"/>
</dbReference>
<organism evidence="1 2">
    <name type="scientific">Aeoliella mucimassa</name>
    <dbReference type="NCBI Taxonomy" id="2527972"/>
    <lineage>
        <taxon>Bacteria</taxon>
        <taxon>Pseudomonadati</taxon>
        <taxon>Planctomycetota</taxon>
        <taxon>Planctomycetia</taxon>
        <taxon>Pirellulales</taxon>
        <taxon>Lacipirellulaceae</taxon>
        <taxon>Aeoliella</taxon>
    </lineage>
</organism>
<evidence type="ECO:0000313" key="1">
    <source>
        <dbReference type="EMBL" id="QDU53953.1"/>
    </source>
</evidence>
<dbReference type="SUPFAM" id="SSF109604">
    <property type="entry name" value="HD-domain/PDEase-like"/>
    <property type="match status" value="1"/>
</dbReference>
<dbReference type="EMBL" id="CP036278">
    <property type="protein sequence ID" value="QDU53953.1"/>
    <property type="molecule type" value="Genomic_DNA"/>
</dbReference>
<reference evidence="1 2" key="1">
    <citation type="submission" date="2019-02" db="EMBL/GenBank/DDBJ databases">
        <title>Deep-cultivation of Planctomycetes and their phenomic and genomic characterization uncovers novel biology.</title>
        <authorList>
            <person name="Wiegand S."/>
            <person name="Jogler M."/>
            <person name="Boedeker C."/>
            <person name="Pinto D."/>
            <person name="Vollmers J."/>
            <person name="Rivas-Marin E."/>
            <person name="Kohn T."/>
            <person name="Peeters S.H."/>
            <person name="Heuer A."/>
            <person name="Rast P."/>
            <person name="Oberbeckmann S."/>
            <person name="Bunk B."/>
            <person name="Jeske O."/>
            <person name="Meyerdierks A."/>
            <person name="Storesund J.E."/>
            <person name="Kallscheuer N."/>
            <person name="Luecker S."/>
            <person name="Lage O.M."/>
            <person name="Pohl T."/>
            <person name="Merkel B.J."/>
            <person name="Hornburger P."/>
            <person name="Mueller R.-W."/>
            <person name="Bruemmer F."/>
            <person name="Labrenz M."/>
            <person name="Spormann A.M."/>
            <person name="Op den Camp H."/>
            <person name="Overmann J."/>
            <person name="Amann R."/>
            <person name="Jetten M.S.M."/>
            <person name="Mascher T."/>
            <person name="Medema M.H."/>
            <person name="Devos D.P."/>
            <person name="Kaster A.-K."/>
            <person name="Ovreas L."/>
            <person name="Rohde M."/>
            <person name="Galperin M.Y."/>
            <person name="Jogler C."/>
        </authorList>
    </citation>
    <scope>NUCLEOTIDE SEQUENCE [LARGE SCALE GENOMIC DNA]</scope>
    <source>
        <strain evidence="1 2">Pan181</strain>
    </source>
</reference>
<dbReference type="KEGG" id="amuc:Pan181_01320"/>
<dbReference type="AlphaFoldDB" id="A0A518AGT8"/>
<sequence>MAAVDFASLVAAILEDYALPITGFHGVAHWARVFENGMRLADETDARREVVQLFAVFHDSRRITEHFDPGHGQRGAELAKAMRGQWFELPDEDFELLYLACAGHTDQRTHPDVTVQTCWDADRLDLGRTGIIPHADYLGTEVARRRDTMHWADGRASFHLVPDWISQDWKVDLATFS</sequence>
<protein>
    <recommendedName>
        <fullName evidence="3">HD domain-containing protein</fullName>
    </recommendedName>
</protein>
<proteinExistence type="predicted"/>
<dbReference type="Proteomes" id="UP000315750">
    <property type="component" value="Chromosome"/>
</dbReference>
<dbReference type="RefSeq" id="WP_145244991.1">
    <property type="nucleotide sequence ID" value="NZ_CP036278.1"/>
</dbReference>
<dbReference type="OrthoDB" id="9797344at2"/>
<accession>A0A518AGT8</accession>
<evidence type="ECO:0000313" key="2">
    <source>
        <dbReference type="Proteomes" id="UP000315750"/>
    </source>
</evidence>
<evidence type="ECO:0008006" key="3">
    <source>
        <dbReference type="Google" id="ProtNLM"/>
    </source>
</evidence>
<gene>
    <name evidence="1" type="ORF">Pan181_01320</name>
</gene>
<name>A0A518AGT8_9BACT</name>
<keyword evidence="2" id="KW-1185">Reference proteome</keyword>